<reference evidence="6 7" key="1">
    <citation type="journal article" date="2014" name="Int. J. Syst. Evol. Microbiol.">
        <title>Complete genome sequence of Corynebacterium casei LMG S-19264T (=DSM 44701T), isolated from a smear-ripened cheese.</title>
        <authorList>
            <consortium name="US DOE Joint Genome Institute (JGI-PGF)"/>
            <person name="Walter F."/>
            <person name="Albersmeier A."/>
            <person name="Kalinowski J."/>
            <person name="Ruckert C."/>
        </authorList>
    </citation>
    <scope>NUCLEOTIDE SEQUENCE [LARGE SCALE GENOMIC DNA]</scope>
    <source>
        <strain evidence="6 7">KCTC 19473</strain>
    </source>
</reference>
<name>A0A918XDN5_9ACTN</name>
<evidence type="ECO:0000256" key="5">
    <source>
        <dbReference type="SAM" id="MobiDB-lite"/>
    </source>
</evidence>
<dbReference type="Gene3D" id="3.90.1150.10">
    <property type="entry name" value="Aspartate Aminotransferase, domain 1"/>
    <property type="match status" value="1"/>
</dbReference>
<dbReference type="Proteomes" id="UP000654947">
    <property type="component" value="Unassembled WGS sequence"/>
</dbReference>
<feature type="modified residue" description="N6-(pyridoxal phosphate)lysine" evidence="3">
    <location>
        <position position="194"/>
    </location>
</feature>
<dbReference type="AlphaFoldDB" id="A0A918XDN5"/>
<accession>A0A918XDN5</accession>
<dbReference type="SUPFAM" id="SSF53383">
    <property type="entry name" value="PLP-dependent transferases"/>
    <property type="match status" value="1"/>
</dbReference>
<evidence type="ECO:0000256" key="1">
    <source>
        <dbReference type="ARBA" id="ARBA00001933"/>
    </source>
</evidence>
<proteinExistence type="inferred from homology"/>
<dbReference type="PANTHER" id="PTHR30244:SF34">
    <property type="entry name" value="DTDP-4-AMINO-4,6-DIDEOXYGALACTOSE TRANSAMINASE"/>
    <property type="match status" value="1"/>
</dbReference>
<comment type="similarity">
    <text evidence="4">Belongs to the DegT/DnrJ/EryC1 family.</text>
</comment>
<dbReference type="Gene3D" id="3.40.640.10">
    <property type="entry name" value="Type I PLP-dependent aspartate aminotransferase-like (Major domain)"/>
    <property type="match status" value="1"/>
</dbReference>
<dbReference type="InterPro" id="IPR000653">
    <property type="entry name" value="DegT/StrS_aminotransferase"/>
</dbReference>
<evidence type="ECO:0000256" key="4">
    <source>
        <dbReference type="RuleBase" id="RU004508"/>
    </source>
</evidence>
<evidence type="ECO:0000256" key="3">
    <source>
        <dbReference type="PIRSR" id="PIRSR000390-2"/>
    </source>
</evidence>
<feature type="region of interest" description="Disordered" evidence="5">
    <location>
        <begin position="1"/>
        <end position="25"/>
    </location>
</feature>
<sequence length="412" mass="45889">MHDDGSLAFPHDPWPLPPSEAEESELVAQRRDDISIRGRTGPIAEFEDEFKAFLDDRVEHAITFNSGTSALQAAYFALGARRGTAVLGPALTYHAALSPAFSLGADVLLADIEPDSRCISFDSAERVIAEANCRVLTVVHQWGRPADMHRATEFAEKHGLKLLEDCSHAHGSKYRGRPVGTFGDAAVFSLQANKAVFAGEGGILVTNDETVVDRATLVGHYRDRSRSQVHDPQLREYWSTGFGLKTRMSPFNAIVAKHSLHAFANRMKWRHQWLERLNSTLARTRNFEALDIPSEIDMGAWYGFKPLIRREAYETVGRDRIVEMMRARYMDVSAPSGGVLLDQPLYSSKTHTWTQAPAVAQTPASELSAAYDIAARALSFPTFHRPTDGSLIDHYDRELRTVDTAIERLKNV</sequence>
<dbReference type="PIRSF" id="PIRSF000390">
    <property type="entry name" value="PLP_StrS"/>
    <property type="match status" value="1"/>
</dbReference>
<evidence type="ECO:0000256" key="2">
    <source>
        <dbReference type="PIRSR" id="PIRSR000390-1"/>
    </source>
</evidence>
<gene>
    <name evidence="6" type="ORF">GCM10007147_24350</name>
</gene>
<dbReference type="Pfam" id="PF01041">
    <property type="entry name" value="DegT_DnrJ_EryC1"/>
    <property type="match status" value="1"/>
</dbReference>
<dbReference type="InterPro" id="IPR015421">
    <property type="entry name" value="PyrdxlP-dep_Trfase_major"/>
</dbReference>
<dbReference type="PANTHER" id="PTHR30244">
    <property type="entry name" value="TRANSAMINASE"/>
    <property type="match status" value="1"/>
</dbReference>
<evidence type="ECO:0008006" key="8">
    <source>
        <dbReference type="Google" id="ProtNLM"/>
    </source>
</evidence>
<dbReference type="GO" id="GO:0008483">
    <property type="term" value="F:transaminase activity"/>
    <property type="evidence" value="ECO:0007669"/>
    <property type="project" value="TreeGrafter"/>
</dbReference>
<evidence type="ECO:0000313" key="6">
    <source>
        <dbReference type="EMBL" id="GHD26415.1"/>
    </source>
</evidence>
<dbReference type="EMBL" id="BMXL01000011">
    <property type="protein sequence ID" value="GHD26415.1"/>
    <property type="molecule type" value="Genomic_DNA"/>
</dbReference>
<feature type="active site" description="Proton acceptor" evidence="2">
    <location>
        <position position="194"/>
    </location>
</feature>
<dbReference type="InterPro" id="IPR015422">
    <property type="entry name" value="PyrdxlP-dep_Trfase_small"/>
</dbReference>
<keyword evidence="3 4" id="KW-0663">Pyridoxal phosphate</keyword>
<organism evidence="6 7">
    <name type="scientific">Nocardiopsis kunsanensis</name>
    <dbReference type="NCBI Taxonomy" id="141693"/>
    <lineage>
        <taxon>Bacteria</taxon>
        <taxon>Bacillati</taxon>
        <taxon>Actinomycetota</taxon>
        <taxon>Actinomycetes</taxon>
        <taxon>Streptosporangiales</taxon>
        <taxon>Nocardiopsidaceae</taxon>
        <taxon>Nocardiopsis</taxon>
    </lineage>
</organism>
<dbReference type="GO" id="GO:0000271">
    <property type="term" value="P:polysaccharide biosynthetic process"/>
    <property type="evidence" value="ECO:0007669"/>
    <property type="project" value="TreeGrafter"/>
</dbReference>
<protein>
    <recommendedName>
        <fullName evidence="8">Aminotransferase</fullName>
    </recommendedName>
</protein>
<keyword evidence="7" id="KW-1185">Reference proteome</keyword>
<dbReference type="InterPro" id="IPR015424">
    <property type="entry name" value="PyrdxlP-dep_Trfase"/>
</dbReference>
<evidence type="ECO:0000313" key="7">
    <source>
        <dbReference type="Proteomes" id="UP000654947"/>
    </source>
</evidence>
<comment type="cofactor">
    <cofactor evidence="1">
        <name>pyridoxal 5'-phosphate</name>
        <dbReference type="ChEBI" id="CHEBI:597326"/>
    </cofactor>
</comment>
<dbReference type="GO" id="GO:0030170">
    <property type="term" value="F:pyridoxal phosphate binding"/>
    <property type="evidence" value="ECO:0007669"/>
    <property type="project" value="TreeGrafter"/>
</dbReference>
<dbReference type="RefSeq" id="WP_017577986.1">
    <property type="nucleotide sequence ID" value="NZ_BMXL01000011.1"/>
</dbReference>
<comment type="caution">
    <text evidence="6">The sequence shown here is derived from an EMBL/GenBank/DDBJ whole genome shotgun (WGS) entry which is preliminary data.</text>
</comment>